<reference evidence="2 3" key="1">
    <citation type="journal article" date="2015" name="Microbiome">
        <title>Genomic resolution of linkages in carbon, nitrogen, and sulfur cycling among widespread estuary sediment bacteria.</title>
        <authorList>
            <person name="Baker B.J."/>
            <person name="Lazar C.S."/>
            <person name="Teske A.P."/>
            <person name="Dick G.J."/>
        </authorList>
    </citation>
    <scope>NUCLEOTIDE SEQUENCE [LARGE SCALE GENOMIC DNA]</scope>
    <source>
        <strain evidence="2">DG_54_3</strain>
    </source>
</reference>
<sequence length="445" mass="49278">MSDLINTILWGGPTPGLSACSKPSQPAQEQEIIINREEFGGSWKPTEVDECERDHVLNSVFDASKTLLAKNFAKLYSLWANVARKVFGRDQFKKPFEGLSPYQQDYAVAMLADRLNLNFWEKKLSHIMSWSAHWFGCKTDELWGYIFPHEVNLGVTPSDVVAVLNAAKIEAGVMVDELEMPKGGRAGEIKITLIPASFKSKYDPLVSPAQSVPFDKYVDLPSEEATEGKYLIDLGPGIRIIYPGNLPSRDEAGNIQITVQFDIDENTAIICGSAIKERDMVVLYKPKYAEKPYKIATVKNALTKKPVKKPVTPPPPPPPTPPGKEDCENSGGTWMTVANKCNCPPGMNLKGKKCVTAKIPPSPDKEKCVKSGGTWKKSKCNCPPGKKLEGKKCVKPMPPPPPKGVCDHLTHLTKNKRKECNKECGAMTKETERNECIEMYAEEIK</sequence>
<feature type="compositionally biased region" description="Pro residues" evidence="1">
    <location>
        <begin position="311"/>
        <end position="322"/>
    </location>
</feature>
<dbReference type="EMBL" id="LIZX01000114">
    <property type="protein sequence ID" value="KPJ65478.1"/>
    <property type="molecule type" value="Genomic_DNA"/>
</dbReference>
<evidence type="ECO:0000313" key="3">
    <source>
        <dbReference type="Proteomes" id="UP000051861"/>
    </source>
</evidence>
<comment type="caution">
    <text evidence="2">The sequence shown here is derived from an EMBL/GenBank/DDBJ whole genome shotgun (WGS) entry which is preliminary data.</text>
</comment>
<proteinExistence type="predicted"/>
<dbReference type="AlphaFoldDB" id="A0A0S7XST6"/>
<name>A0A0S7XST6_UNCSA</name>
<feature type="region of interest" description="Disordered" evidence="1">
    <location>
        <begin position="304"/>
        <end position="329"/>
    </location>
</feature>
<evidence type="ECO:0000313" key="2">
    <source>
        <dbReference type="EMBL" id="KPJ65478.1"/>
    </source>
</evidence>
<gene>
    <name evidence="2" type="ORF">AMJ44_10050</name>
</gene>
<protein>
    <submittedName>
        <fullName evidence="2">Uncharacterized protein</fullName>
    </submittedName>
</protein>
<accession>A0A0S7XST6</accession>
<evidence type="ECO:0000256" key="1">
    <source>
        <dbReference type="SAM" id="MobiDB-lite"/>
    </source>
</evidence>
<dbReference type="Proteomes" id="UP000051861">
    <property type="component" value="Unassembled WGS sequence"/>
</dbReference>
<organism evidence="2 3">
    <name type="scientific">candidate division WOR-1 bacterium DG_54_3</name>
    <dbReference type="NCBI Taxonomy" id="1703775"/>
    <lineage>
        <taxon>Bacteria</taxon>
        <taxon>Bacillati</taxon>
        <taxon>Saganbacteria</taxon>
    </lineage>
</organism>